<feature type="transmembrane region" description="Helical" evidence="10">
    <location>
        <begin position="42"/>
        <end position="59"/>
    </location>
</feature>
<dbReference type="PANTHER" id="PTHR30336:SF4">
    <property type="entry name" value="ENVELOPE BIOGENESIS FACTOR ELYC"/>
    <property type="match status" value="1"/>
</dbReference>
<dbReference type="GO" id="GO:0071555">
    <property type="term" value="P:cell wall organization"/>
    <property type="evidence" value="ECO:0007669"/>
    <property type="project" value="UniProtKB-KW"/>
</dbReference>
<dbReference type="AlphaFoldDB" id="A0A848MLM2"/>
<keyword evidence="5 10" id="KW-1133">Transmembrane helix</keyword>
<dbReference type="EMBL" id="JAADJU010000004">
    <property type="protein sequence ID" value="NMP27094.1"/>
    <property type="molecule type" value="Genomic_DNA"/>
</dbReference>
<dbReference type="Proteomes" id="UP000585363">
    <property type="component" value="Unassembled WGS sequence"/>
</dbReference>
<comment type="caution">
    <text evidence="12">The sequence shown here is derived from an EMBL/GenBank/DDBJ whole genome shotgun (WGS) entry which is preliminary data.</text>
</comment>
<organism evidence="12 13">
    <name type="scientific">Rouxiella aceris</name>
    <dbReference type="NCBI Taxonomy" id="2703884"/>
    <lineage>
        <taxon>Bacteria</taxon>
        <taxon>Pseudomonadati</taxon>
        <taxon>Pseudomonadota</taxon>
        <taxon>Gammaproteobacteria</taxon>
        <taxon>Enterobacterales</taxon>
        <taxon>Yersiniaceae</taxon>
        <taxon>Rouxiella</taxon>
    </lineage>
</organism>
<dbReference type="CDD" id="cd06259">
    <property type="entry name" value="YdcF-like"/>
    <property type="match status" value="1"/>
</dbReference>
<keyword evidence="13" id="KW-1185">Reference proteome</keyword>
<dbReference type="RefSeq" id="WP_169402779.1">
    <property type="nucleotide sequence ID" value="NZ_JAADJU010000004.1"/>
</dbReference>
<evidence type="ECO:0000256" key="6">
    <source>
        <dbReference type="ARBA" id="ARBA00023136"/>
    </source>
</evidence>
<feature type="domain" description="DUF218" evidence="11">
    <location>
        <begin position="80"/>
        <end position="243"/>
    </location>
</feature>
<keyword evidence="4 10" id="KW-0812">Transmembrane</keyword>
<dbReference type="PANTHER" id="PTHR30336">
    <property type="entry name" value="INNER MEMBRANE PROTEIN, PROBABLE PERMEASE"/>
    <property type="match status" value="1"/>
</dbReference>
<sequence>MFFILKKIVGGLLMPLPLLLLLMAVALYLLTFTQRQKMGKVIFLLAWLFLALLSLQPVADRLLRPLENTYATYNGQRPIDYVVVLGGGYTYNAAWAPSSNLVNNSLPRVTEGIRIYLLNPGSKLIFTGAAAQSNPVSSAATAGKVAESLGVPAADIIILDQPKDTRQEAQQVALRIGHHPFALVTSANHLPRAMLFFQQEGLSPLPAPANQMAIDSPLNPWERLVPQSLYLSHSERAWYESLGRLWQALTGKQQSETPS</sequence>
<comment type="function">
    <text evidence="8">Plays a critical role in the metabolism of the essential lipid carrier used for cell wall synthesis.</text>
</comment>
<evidence type="ECO:0000313" key="12">
    <source>
        <dbReference type="EMBL" id="NMP27094.1"/>
    </source>
</evidence>
<protein>
    <recommendedName>
        <fullName evidence="9">Envelope biogenesis factor ElyC</fullName>
    </recommendedName>
</protein>
<evidence type="ECO:0000256" key="9">
    <source>
        <dbReference type="ARBA" id="ARBA00070389"/>
    </source>
</evidence>
<dbReference type="InterPro" id="IPR051599">
    <property type="entry name" value="Cell_Envelope_Assoc"/>
</dbReference>
<evidence type="ECO:0000313" key="13">
    <source>
        <dbReference type="Proteomes" id="UP000585363"/>
    </source>
</evidence>
<reference evidence="12 13" key="2">
    <citation type="submission" date="2020-06" db="EMBL/GenBank/DDBJ databases">
        <title>Polyphasic characterization of a Rahnella strain isolated from tree sap.</title>
        <authorList>
            <person name="Kim I.S."/>
        </authorList>
    </citation>
    <scope>NUCLEOTIDE SEQUENCE [LARGE SCALE GENOMIC DNA]</scope>
    <source>
        <strain evidence="12 13">SAP-1</strain>
    </source>
</reference>
<evidence type="ECO:0000259" key="11">
    <source>
        <dbReference type="Pfam" id="PF02698"/>
    </source>
</evidence>
<accession>A0A848MLM2</accession>
<gene>
    <name evidence="12" type="primary">elyC</name>
    <name evidence="12" type="ORF">GW590_09485</name>
</gene>
<proteinExistence type="predicted"/>
<feature type="transmembrane region" description="Helical" evidence="10">
    <location>
        <begin position="12"/>
        <end position="30"/>
    </location>
</feature>
<evidence type="ECO:0000256" key="10">
    <source>
        <dbReference type="SAM" id="Phobius"/>
    </source>
</evidence>
<comment type="subcellular location">
    <subcellularLocation>
        <location evidence="1">Cell inner membrane</location>
        <topology evidence="1">Multi-pass membrane protein</topology>
    </subcellularLocation>
</comment>
<evidence type="ECO:0000256" key="2">
    <source>
        <dbReference type="ARBA" id="ARBA00022475"/>
    </source>
</evidence>
<evidence type="ECO:0000256" key="5">
    <source>
        <dbReference type="ARBA" id="ARBA00022989"/>
    </source>
</evidence>
<evidence type="ECO:0000256" key="8">
    <source>
        <dbReference type="ARBA" id="ARBA00053487"/>
    </source>
</evidence>
<keyword evidence="7" id="KW-0961">Cell wall biogenesis/degradation</keyword>
<reference evidence="12 13" key="1">
    <citation type="submission" date="2020-01" db="EMBL/GenBank/DDBJ databases">
        <authorList>
            <person name="Lee S.D."/>
        </authorList>
    </citation>
    <scope>NUCLEOTIDE SEQUENCE [LARGE SCALE GENOMIC DNA]</scope>
    <source>
        <strain evidence="12 13">SAP-1</strain>
    </source>
</reference>
<dbReference type="NCBIfam" id="NF007794">
    <property type="entry name" value="PRK10494.1"/>
    <property type="match status" value="1"/>
</dbReference>
<dbReference type="InterPro" id="IPR003848">
    <property type="entry name" value="DUF218"/>
</dbReference>
<keyword evidence="2" id="KW-1003">Cell membrane</keyword>
<dbReference type="GO" id="GO:0005886">
    <property type="term" value="C:plasma membrane"/>
    <property type="evidence" value="ECO:0007669"/>
    <property type="project" value="UniProtKB-SubCell"/>
</dbReference>
<dbReference type="GO" id="GO:0000270">
    <property type="term" value="P:peptidoglycan metabolic process"/>
    <property type="evidence" value="ECO:0007669"/>
    <property type="project" value="TreeGrafter"/>
</dbReference>
<dbReference type="GO" id="GO:0043164">
    <property type="term" value="P:Gram-negative-bacterium-type cell wall biogenesis"/>
    <property type="evidence" value="ECO:0007669"/>
    <property type="project" value="TreeGrafter"/>
</dbReference>
<dbReference type="Pfam" id="PF02698">
    <property type="entry name" value="DUF218"/>
    <property type="match status" value="1"/>
</dbReference>
<evidence type="ECO:0000256" key="1">
    <source>
        <dbReference type="ARBA" id="ARBA00004429"/>
    </source>
</evidence>
<keyword evidence="6 10" id="KW-0472">Membrane</keyword>
<keyword evidence="3" id="KW-0997">Cell inner membrane</keyword>
<evidence type="ECO:0000256" key="4">
    <source>
        <dbReference type="ARBA" id="ARBA00022692"/>
    </source>
</evidence>
<evidence type="ECO:0000256" key="3">
    <source>
        <dbReference type="ARBA" id="ARBA00022519"/>
    </source>
</evidence>
<evidence type="ECO:0000256" key="7">
    <source>
        <dbReference type="ARBA" id="ARBA00023316"/>
    </source>
</evidence>
<dbReference type="FunFam" id="3.40.50.620:FF:000164">
    <property type="entry name" value="Envelope biogenesis factor ElyC"/>
    <property type="match status" value="1"/>
</dbReference>
<name>A0A848MLM2_9GAMM</name>